<reference evidence="9" key="1">
    <citation type="submission" date="2021-07" db="EMBL/GenBank/DDBJ databases">
        <authorList>
            <person name="Catto M.A."/>
            <person name="Jacobson A."/>
            <person name="Kennedy G."/>
            <person name="Labadie P."/>
            <person name="Hunt B.G."/>
            <person name="Srinivasan R."/>
        </authorList>
    </citation>
    <scope>NUCLEOTIDE SEQUENCE</scope>
    <source>
        <strain evidence="9">PL_HMW_Pooled</strain>
        <tissue evidence="9">Head</tissue>
    </source>
</reference>
<protein>
    <submittedName>
        <fullName evidence="9">Protein ANTAGONIST OF LIKE HETEROCHROMATIN PROTEIN 1</fullName>
    </submittedName>
</protein>
<reference evidence="9" key="2">
    <citation type="journal article" date="2023" name="BMC Genomics">
        <title>Pest status, molecular evolution, and epigenetic factors derived from the genome assembly of Frankliniella fusca, a thysanopteran phytovirus vector.</title>
        <authorList>
            <person name="Catto M.A."/>
            <person name="Labadie P.E."/>
            <person name="Jacobson A.L."/>
            <person name="Kennedy G.G."/>
            <person name="Srinivasan R."/>
            <person name="Hunt B.G."/>
        </authorList>
    </citation>
    <scope>NUCLEOTIDE SEQUENCE</scope>
    <source>
        <strain evidence="9">PL_HMW_Pooled</strain>
    </source>
</reference>
<evidence type="ECO:0000256" key="3">
    <source>
        <dbReference type="ARBA" id="ARBA00006958"/>
    </source>
</evidence>
<dbReference type="EMBL" id="JAHWGI010001226">
    <property type="protein sequence ID" value="KAK3925307.1"/>
    <property type="molecule type" value="Genomic_DNA"/>
</dbReference>
<evidence type="ECO:0000256" key="6">
    <source>
        <dbReference type="ARBA" id="ARBA00022801"/>
    </source>
</evidence>
<name>A0AAE1HPY9_9NEOP</name>
<feature type="domain" description="DDE Tnp4" evidence="8">
    <location>
        <begin position="173"/>
        <end position="329"/>
    </location>
</feature>
<evidence type="ECO:0000259" key="8">
    <source>
        <dbReference type="Pfam" id="PF13359"/>
    </source>
</evidence>
<evidence type="ECO:0000256" key="5">
    <source>
        <dbReference type="ARBA" id="ARBA00022723"/>
    </source>
</evidence>
<dbReference type="PANTHER" id="PTHR22930:SF85">
    <property type="entry name" value="GH03217P-RELATED"/>
    <property type="match status" value="1"/>
</dbReference>
<dbReference type="InterPro" id="IPR045249">
    <property type="entry name" value="HARBI1-like"/>
</dbReference>
<proteinExistence type="inferred from homology"/>
<keyword evidence="10" id="KW-1185">Reference proteome</keyword>
<accession>A0AAE1HPY9</accession>
<comment type="caution">
    <text evidence="9">The sequence shown here is derived from an EMBL/GenBank/DDBJ whole genome shotgun (WGS) entry which is preliminary data.</text>
</comment>
<dbReference type="PANTHER" id="PTHR22930">
    <property type="match status" value="1"/>
</dbReference>
<keyword evidence="6" id="KW-0378">Hydrolase</keyword>
<dbReference type="Pfam" id="PF13359">
    <property type="entry name" value="DDE_Tnp_4"/>
    <property type="match status" value="1"/>
</dbReference>
<keyword evidence="4" id="KW-0540">Nuclease</keyword>
<evidence type="ECO:0000313" key="9">
    <source>
        <dbReference type="EMBL" id="KAK3925307.1"/>
    </source>
</evidence>
<evidence type="ECO:0000256" key="2">
    <source>
        <dbReference type="ARBA" id="ARBA00004123"/>
    </source>
</evidence>
<gene>
    <name evidence="9" type="ORF">KUF71_013514</name>
</gene>
<organism evidence="9 10">
    <name type="scientific">Frankliniella fusca</name>
    <dbReference type="NCBI Taxonomy" id="407009"/>
    <lineage>
        <taxon>Eukaryota</taxon>
        <taxon>Metazoa</taxon>
        <taxon>Ecdysozoa</taxon>
        <taxon>Arthropoda</taxon>
        <taxon>Hexapoda</taxon>
        <taxon>Insecta</taxon>
        <taxon>Pterygota</taxon>
        <taxon>Neoptera</taxon>
        <taxon>Paraneoptera</taxon>
        <taxon>Thysanoptera</taxon>
        <taxon>Terebrantia</taxon>
        <taxon>Thripoidea</taxon>
        <taxon>Thripidae</taxon>
        <taxon>Frankliniella</taxon>
    </lineage>
</organism>
<keyword evidence="5" id="KW-0479">Metal-binding</keyword>
<dbReference type="GO" id="GO:0004518">
    <property type="term" value="F:nuclease activity"/>
    <property type="evidence" value="ECO:0007669"/>
    <property type="project" value="UniProtKB-KW"/>
</dbReference>
<dbReference type="GO" id="GO:0016787">
    <property type="term" value="F:hydrolase activity"/>
    <property type="evidence" value="ECO:0007669"/>
    <property type="project" value="UniProtKB-KW"/>
</dbReference>
<sequence>MSEEVPAGVIPLARAVTAAVILMEEDDADAFQLVMNVANIAALEWMVWDGDEEIRLEQLAKWQHVTVNIEDYHTFRDYSFKLHFRMSRAVFQILVETVGNHLVERGRLVRRRTPLQDILLMVIWIMATPDTFRSVALRELADRFISWPNEHERDQISGAFQRVSGLPGVVGCIDGTHIYVPKPVEDGAQYRNRHHTYSLNVQAVVDNNLLVRDLYVGEVGSMTDCRVFRRSDLCRDLVLGANNRLDVNNEHLIGDGGYTLTDFMLISFANNGHLTPAQIEFNRRLSQCRVRVENAFGRAKGKWRRLKMLPARNRDIIVDHIVSSFVLHNFTVLNGEQLLLEEELGRPINDNQVLGNEDFENENIEDEEDEDYDALLDAAQGRGQEKRIFLMNQLAHF</sequence>
<dbReference type="GO" id="GO:0046872">
    <property type="term" value="F:metal ion binding"/>
    <property type="evidence" value="ECO:0007669"/>
    <property type="project" value="UniProtKB-KW"/>
</dbReference>
<dbReference type="AlphaFoldDB" id="A0AAE1HPY9"/>
<comment type="cofactor">
    <cofactor evidence="1">
        <name>a divalent metal cation</name>
        <dbReference type="ChEBI" id="CHEBI:60240"/>
    </cofactor>
</comment>
<evidence type="ECO:0000256" key="4">
    <source>
        <dbReference type="ARBA" id="ARBA00022722"/>
    </source>
</evidence>
<comment type="subcellular location">
    <subcellularLocation>
        <location evidence="2">Nucleus</location>
    </subcellularLocation>
</comment>
<evidence type="ECO:0000256" key="7">
    <source>
        <dbReference type="ARBA" id="ARBA00023242"/>
    </source>
</evidence>
<comment type="similarity">
    <text evidence="3">Belongs to the HARBI1 family.</text>
</comment>
<evidence type="ECO:0000313" key="10">
    <source>
        <dbReference type="Proteomes" id="UP001219518"/>
    </source>
</evidence>
<keyword evidence="7" id="KW-0539">Nucleus</keyword>
<evidence type="ECO:0000256" key="1">
    <source>
        <dbReference type="ARBA" id="ARBA00001968"/>
    </source>
</evidence>
<dbReference type="GO" id="GO:0005634">
    <property type="term" value="C:nucleus"/>
    <property type="evidence" value="ECO:0007669"/>
    <property type="project" value="UniProtKB-SubCell"/>
</dbReference>
<dbReference type="Proteomes" id="UP001219518">
    <property type="component" value="Unassembled WGS sequence"/>
</dbReference>
<dbReference type="InterPro" id="IPR027806">
    <property type="entry name" value="HARBI1_dom"/>
</dbReference>